<proteinExistence type="predicted"/>
<dbReference type="AlphaFoldDB" id="A0A1V4I793"/>
<dbReference type="EMBL" id="MZGW01000005">
    <property type="protein sequence ID" value="OPJ55417.1"/>
    <property type="molecule type" value="Genomic_DNA"/>
</dbReference>
<accession>A0A1V4I793</accession>
<dbReference type="Proteomes" id="UP000190140">
    <property type="component" value="Unassembled WGS sequence"/>
</dbReference>
<keyword evidence="1" id="KW-0812">Transmembrane</keyword>
<dbReference type="RefSeq" id="WP_079412636.1">
    <property type="nucleotide sequence ID" value="NZ_MZGW01000005.1"/>
</dbReference>
<evidence type="ECO:0000313" key="2">
    <source>
        <dbReference type="EMBL" id="OPJ55417.1"/>
    </source>
</evidence>
<reference evidence="2 3" key="1">
    <citation type="submission" date="2017-03" db="EMBL/GenBank/DDBJ databases">
        <title>Genome sequence of Clostridium thermoalcaliphilum DSM 7309.</title>
        <authorList>
            <person name="Poehlein A."/>
            <person name="Daniel R."/>
        </authorList>
    </citation>
    <scope>NUCLEOTIDE SEQUENCE [LARGE SCALE GENOMIC DNA]</scope>
    <source>
        <strain evidence="2 3">DSM 7309</strain>
    </source>
</reference>
<dbReference type="OrthoDB" id="2588230at2"/>
<dbReference type="STRING" id="29349.CLOTH_14750"/>
<organism evidence="2 3">
    <name type="scientific">Alkalithermobacter paradoxus</name>
    <dbReference type="NCBI Taxonomy" id="29349"/>
    <lineage>
        <taxon>Bacteria</taxon>
        <taxon>Bacillati</taxon>
        <taxon>Bacillota</taxon>
        <taxon>Clostridia</taxon>
        <taxon>Peptostreptococcales</taxon>
        <taxon>Tepidibacteraceae</taxon>
        <taxon>Alkalithermobacter</taxon>
    </lineage>
</organism>
<sequence length="212" mass="24192">MKKIIITLCSILIFISTNTYGADLIHRLTHGDQYSLILGTVKKVDQKGIDVNVEKILNGKSVGKEIRIYINDTQNVYLHELKEEDYIVASLDKKLPNYILKWGIFKVSSLDYRTLDIQNGLSGPDRAIFKYYINSGCKENDFYYENGKVFIRKSDGSIKEIYSEDIVETDISDNNIDELETESPSNKTAIIISFSSVILISLALLHRNRRSI</sequence>
<gene>
    <name evidence="2" type="ORF">CLOTH_14750</name>
</gene>
<name>A0A1V4I793_9FIRM</name>
<evidence type="ECO:0000313" key="3">
    <source>
        <dbReference type="Proteomes" id="UP000190140"/>
    </source>
</evidence>
<keyword evidence="3" id="KW-1185">Reference proteome</keyword>
<keyword evidence="1" id="KW-1133">Transmembrane helix</keyword>
<comment type="caution">
    <text evidence="2">The sequence shown here is derived from an EMBL/GenBank/DDBJ whole genome shotgun (WGS) entry which is preliminary data.</text>
</comment>
<keyword evidence="1" id="KW-0472">Membrane</keyword>
<feature type="transmembrane region" description="Helical" evidence="1">
    <location>
        <begin position="188"/>
        <end position="205"/>
    </location>
</feature>
<evidence type="ECO:0000256" key="1">
    <source>
        <dbReference type="SAM" id="Phobius"/>
    </source>
</evidence>
<protein>
    <submittedName>
        <fullName evidence="2">Uncharacterized protein</fullName>
    </submittedName>
</protein>